<gene>
    <name evidence="1" type="ORF">SAMN05421867_102317</name>
</gene>
<sequence length="160" mass="17991">MRIGLALRELHRDETELADELLHLSERHAVDHEVYHLARDLAGWSADHVRRIAEIAGRYGEDLDPDAVGESGTAKRVRERVSDALDRSAPPGMALLRDLRTVYTMAQGVSVDWELLAQAAQGIRHHDLLDLTQHCHPENLRQARWANAKLKESATQVLVS</sequence>
<dbReference type="STRING" id="988821.SAMN05421867_102317"/>
<evidence type="ECO:0000313" key="1">
    <source>
        <dbReference type="EMBL" id="SFA85716.1"/>
    </source>
</evidence>
<accession>A0A1I0WCT4</accession>
<organism evidence="1 2">
    <name type="scientific">Cellulomonas marina</name>
    <dbReference type="NCBI Taxonomy" id="988821"/>
    <lineage>
        <taxon>Bacteria</taxon>
        <taxon>Bacillati</taxon>
        <taxon>Actinomycetota</taxon>
        <taxon>Actinomycetes</taxon>
        <taxon>Micrococcales</taxon>
        <taxon>Cellulomonadaceae</taxon>
        <taxon>Cellulomonas</taxon>
    </lineage>
</organism>
<keyword evidence="2" id="KW-1185">Reference proteome</keyword>
<proteinExistence type="predicted"/>
<reference evidence="1 2" key="1">
    <citation type="submission" date="2016-10" db="EMBL/GenBank/DDBJ databases">
        <authorList>
            <person name="de Groot N.N."/>
        </authorList>
    </citation>
    <scope>NUCLEOTIDE SEQUENCE [LARGE SCALE GENOMIC DNA]</scope>
    <source>
        <strain evidence="1 2">CGMCC 4.6945</strain>
    </source>
</reference>
<protein>
    <submittedName>
        <fullName evidence="1">Uncharacterized protein</fullName>
    </submittedName>
</protein>
<dbReference type="Proteomes" id="UP000199012">
    <property type="component" value="Unassembled WGS sequence"/>
</dbReference>
<name>A0A1I0WCT4_9CELL</name>
<dbReference type="AlphaFoldDB" id="A0A1I0WCT4"/>
<dbReference type="RefSeq" id="WP_090030936.1">
    <property type="nucleotide sequence ID" value="NZ_BONM01000012.1"/>
</dbReference>
<dbReference type="EMBL" id="FOKA01000002">
    <property type="protein sequence ID" value="SFA85716.1"/>
    <property type="molecule type" value="Genomic_DNA"/>
</dbReference>
<dbReference type="OrthoDB" id="669978at2"/>
<evidence type="ECO:0000313" key="2">
    <source>
        <dbReference type="Proteomes" id="UP000199012"/>
    </source>
</evidence>